<evidence type="ECO:0000256" key="1">
    <source>
        <dbReference type="SAM" id="MobiDB-lite"/>
    </source>
</evidence>
<dbReference type="EMBL" id="JAQQAF010000001">
    <property type="protein sequence ID" value="KAJ8513205.1"/>
    <property type="molecule type" value="Genomic_DNA"/>
</dbReference>
<gene>
    <name evidence="2" type="ORF">OPV22_003639</name>
</gene>
<evidence type="ECO:0000313" key="2">
    <source>
        <dbReference type="EMBL" id="KAJ8513205.1"/>
    </source>
</evidence>
<evidence type="ECO:0000313" key="3">
    <source>
        <dbReference type="Proteomes" id="UP001222027"/>
    </source>
</evidence>
<feature type="region of interest" description="Disordered" evidence="1">
    <location>
        <begin position="36"/>
        <end position="67"/>
    </location>
</feature>
<sequence length="67" mass="6634">MDGSDQRCPVSPSVPGLDPVCALMTSHSIPNPQTVAERRGAAGERASGATTAAGGESASGAARRVRG</sequence>
<organism evidence="2 3">
    <name type="scientific">Ensete ventricosum</name>
    <name type="common">Abyssinian banana</name>
    <name type="synonym">Musa ensete</name>
    <dbReference type="NCBI Taxonomy" id="4639"/>
    <lineage>
        <taxon>Eukaryota</taxon>
        <taxon>Viridiplantae</taxon>
        <taxon>Streptophyta</taxon>
        <taxon>Embryophyta</taxon>
        <taxon>Tracheophyta</taxon>
        <taxon>Spermatophyta</taxon>
        <taxon>Magnoliopsida</taxon>
        <taxon>Liliopsida</taxon>
        <taxon>Zingiberales</taxon>
        <taxon>Musaceae</taxon>
        <taxon>Ensete</taxon>
    </lineage>
</organism>
<comment type="caution">
    <text evidence="2">The sequence shown here is derived from an EMBL/GenBank/DDBJ whole genome shotgun (WGS) entry which is preliminary data.</text>
</comment>
<reference evidence="2 3" key="1">
    <citation type="submission" date="2022-12" db="EMBL/GenBank/DDBJ databases">
        <title>Chromosome-scale assembly of the Ensete ventricosum genome.</title>
        <authorList>
            <person name="Dussert Y."/>
            <person name="Stocks J."/>
            <person name="Wendawek A."/>
            <person name="Woldeyes F."/>
            <person name="Nichols R.A."/>
            <person name="Borrell J.S."/>
        </authorList>
    </citation>
    <scope>NUCLEOTIDE SEQUENCE [LARGE SCALE GENOMIC DNA]</scope>
    <source>
        <strain evidence="3">cv. Maze</strain>
        <tissue evidence="2">Seeds</tissue>
    </source>
</reference>
<accession>A0AAV8S1K0</accession>
<keyword evidence="3" id="KW-1185">Reference proteome</keyword>
<name>A0AAV8S1K0_ENSVE</name>
<dbReference type="Proteomes" id="UP001222027">
    <property type="component" value="Unassembled WGS sequence"/>
</dbReference>
<proteinExistence type="predicted"/>
<protein>
    <submittedName>
        <fullName evidence="2">Uncharacterized protein</fullName>
    </submittedName>
</protein>
<dbReference type="AlphaFoldDB" id="A0AAV8S1K0"/>
<feature type="compositionally biased region" description="Low complexity" evidence="1">
    <location>
        <begin position="43"/>
        <end position="67"/>
    </location>
</feature>